<gene>
    <name evidence="2" type="ORF">MERR_LOCUS16461</name>
    <name evidence="3" type="ORF">MERR_LOCUS38049</name>
</gene>
<keyword evidence="4" id="KW-1185">Reference proteome</keyword>
<evidence type="ECO:0000256" key="1">
    <source>
        <dbReference type="SAM" id="Phobius"/>
    </source>
</evidence>
<organism evidence="3 4">
    <name type="scientific">Microthlaspi erraticum</name>
    <dbReference type="NCBI Taxonomy" id="1685480"/>
    <lineage>
        <taxon>Eukaryota</taxon>
        <taxon>Viridiplantae</taxon>
        <taxon>Streptophyta</taxon>
        <taxon>Embryophyta</taxon>
        <taxon>Tracheophyta</taxon>
        <taxon>Spermatophyta</taxon>
        <taxon>Magnoliopsida</taxon>
        <taxon>eudicotyledons</taxon>
        <taxon>Gunneridae</taxon>
        <taxon>Pentapetalae</taxon>
        <taxon>rosids</taxon>
        <taxon>malvids</taxon>
        <taxon>Brassicales</taxon>
        <taxon>Brassicaceae</taxon>
        <taxon>Coluteocarpeae</taxon>
        <taxon>Microthlaspi</taxon>
    </lineage>
</organism>
<dbReference type="EMBL" id="CACVBM020001078">
    <property type="protein sequence ID" value="CAA7029226.1"/>
    <property type="molecule type" value="Genomic_DNA"/>
</dbReference>
<evidence type="ECO:0008006" key="5">
    <source>
        <dbReference type="Google" id="ProtNLM"/>
    </source>
</evidence>
<evidence type="ECO:0000313" key="4">
    <source>
        <dbReference type="Proteomes" id="UP000467841"/>
    </source>
</evidence>
<keyword evidence="1" id="KW-1133">Transmembrane helix</keyword>
<reference evidence="3 4" key="1">
    <citation type="submission" date="2020-01" db="EMBL/GenBank/DDBJ databases">
        <authorList>
            <person name="Mishra B."/>
        </authorList>
    </citation>
    <scope>NUCLEOTIDE SEQUENCE [LARGE SCALE GENOMIC DNA]</scope>
</reference>
<proteinExistence type="predicted"/>
<sequence>MASSRALICETEAWEESKGHVEGISKTHLRDSMSDVDRCQKMMVYVFILFVSFFVKCVLFIFGLNVV</sequence>
<protein>
    <recommendedName>
        <fullName evidence="5">Transmembrane protein</fullName>
    </recommendedName>
</protein>
<keyword evidence="1" id="KW-0812">Transmembrane</keyword>
<dbReference type="Proteomes" id="UP000467841">
    <property type="component" value="Unassembled WGS sequence"/>
</dbReference>
<evidence type="ECO:0000313" key="2">
    <source>
        <dbReference type="EMBL" id="CAA7029226.1"/>
    </source>
</evidence>
<dbReference type="AlphaFoldDB" id="A0A6D2KCM5"/>
<dbReference type="EMBL" id="CACVBM020001455">
    <property type="protein sequence ID" value="CAA7050814.1"/>
    <property type="molecule type" value="Genomic_DNA"/>
</dbReference>
<accession>A0A6D2KCM5</accession>
<feature type="transmembrane region" description="Helical" evidence="1">
    <location>
        <begin position="42"/>
        <end position="64"/>
    </location>
</feature>
<name>A0A6D2KCM5_9BRAS</name>
<evidence type="ECO:0000313" key="3">
    <source>
        <dbReference type="EMBL" id="CAA7050814.1"/>
    </source>
</evidence>
<keyword evidence="1" id="KW-0472">Membrane</keyword>